<comment type="caution">
    <text evidence="1">The sequence shown here is derived from an EMBL/GenBank/DDBJ whole genome shotgun (WGS) entry which is preliminary data.</text>
</comment>
<dbReference type="AlphaFoldDB" id="A0A944M454"/>
<evidence type="ECO:0000313" key="1">
    <source>
        <dbReference type="EMBL" id="MBT2987686.1"/>
    </source>
</evidence>
<sequence>MPGQLKSILQIMGQSLAHQDLGEMSPTADKIEQIEKRSENYRMSGGEDRIVLIASTDPMGPAFDFVVDLAKKTNSLIEVLYYKPDEEIKIPLNTLLNKLGDMTHDFQITFVKGDLRKALSDYHKQRQDIMAVVSSASELFIEELRPTPQDSGSIMSINFPNILVIGSSFLA</sequence>
<dbReference type="Proteomes" id="UP000770889">
    <property type="component" value="Unassembled WGS sequence"/>
</dbReference>
<accession>A0A944M454</accession>
<evidence type="ECO:0000313" key="2">
    <source>
        <dbReference type="Proteomes" id="UP000770889"/>
    </source>
</evidence>
<gene>
    <name evidence="1" type="ORF">KME65_01870</name>
</gene>
<protein>
    <submittedName>
        <fullName evidence="1">Uncharacterized protein</fullName>
    </submittedName>
</protein>
<name>A0A944M454_9GAMM</name>
<dbReference type="EMBL" id="JAHHGM010000001">
    <property type="protein sequence ID" value="MBT2987686.1"/>
    <property type="molecule type" value="Genomic_DNA"/>
</dbReference>
<reference evidence="1 2" key="1">
    <citation type="submission" date="2021-05" db="EMBL/GenBank/DDBJ databases">
        <title>Genetic and Functional Diversity in Clade A Lucinid endosymbionts from the Bahamas.</title>
        <authorList>
            <person name="Giani N.M."/>
            <person name="Engel A.S."/>
            <person name="Campbell B.J."/>
        </authorList>
    </citation>
    <scope>NUCLEOTIDE SEQUENCE [LARGE SCALE GENOMIC DNA]</scope>
    <source>
        <strain evidence="1">LUC16012Gg_MoonRockCtena</strain>
    </source>
</reference>
<organism evidence="1 2">
    <name type="scientific">Candidatus Thiodiazotropha taylori</name>
    <dbReference type="NCBI Taxonomy" id="2792791"/>
    <lineage>
        <taxon>Bacteria</taxon>
        <taxon>Pseudomonadati</taxon>
        <taxon>Pseudomonadota</taxon>
        <taxon>Gammaproteobacteria</taxon>
        <taxon>Chromatiales</taxon>
        <taxon>Sedimenticolaceae</taxon>
        <taxon>Candidatus Thiodiazotropha</taxon>
    </lineage>
</organism>
<proteinExistence type="predicted"/>